<reference evidence="2" key="2">
    <citation type="submission" date="2025-08" db="UniProtKB">
        <authorList>
            <consortium name="Ensembl"/>
        </authorList>
    </citation>
    <scope>IDENTIFICATION</scope>
</reference>
<evidence type="ECO:0000313" key="3">
    <source>
        <dbReference type="Proteomes" id="UP000007875"/>
    </source>
</evidence>
<keyword evidence="3" id="KW-1185">Reference proteome</keyword>
<evidence type="ECO:0000256" key="1">
    <source>
        <dbReference type="SAM" id="MobiDB-lite"/>
    </source>
</evidence>
<reference evidence="2" key="3">
    <citation type="submission" date="2025-09" db="UniProtKB">
        <authorList>
            <consortium name="Ensembl"/>
        </authorList>
    </citation>
    <scope>IDENTIFICATION</scope>
</reference>
<evidence type="ECO:0000313" key="2">
    <source>
        <dbReference type="Ensembl" id="ENSCSAVP00000005723.1"/>
    </source>
</evidence>
<name>H2YK71_CIOSA</name>
<dbReference type="InParanoid" id="H2YK71"/>
<sequence length="159" mass="18953">MKLWMRNYEADDVINTSMFESDVYFEYRNRVYDDLFKDHVNEQRRKVDKIKNSSLNCVNSCKNGTGKDIVNDFGNDLLHENARKVQQSKRRSYFCQNATDSSKSCRERRHNMRRKYNFTCSGEKSKTTSKVTRDPTRRKRKNEPNFGGTFIAARRIKKR</sequence>
<accession>H2YK71</accession>
<dbReference type="Ensembl" id="ENSCSAVT00000005798.1">
    <property type="protein sequence ID" value="ENSCSAVP00000005723.1"/>
    <property type="gene ID" value="ENSCSAVG00000003407.1"/>
</dbReference>
<proteinExistence type="predicted"/>
<protein>
    <submittedName>
        <fullName evidence="2">Uncharacterized protein</fullName>
    </submittedName>
</protein>
<dbReference type="AlphaFoldDB" id="H2YK71"/>
<feature type="compositionally biased region" description="Basic and acidic residues" evidence="1">
    <location>
        <begin position="123"/>
        <end position="135"/>
    </location>
</feature>
<dbReference type="HOGENOM" id="CLU_1660102_0_0_1"/>
<reference evidence="3" key="1">
    <citation type="submission" date="2003-08" db="EMBL/GenBank/DDBJ databases">
        <authorList>
            <person name="Birren B."/>
            <person name="Nusbaum C."/>
            <person name="Abebe A."/>
            <person name="Abouelleil A."/>
            <person name="Adekoya E."/>
            <person name="Ait-zahra M."/>
            <person name="Allen N."/>
            <person name="Allen T."/>
            <person name="An P."/>
            <person name="Anderson M."/>
            <person name="Anderson S."/>
            <person name="Arachchi H."/>
            <person name="Armbruster J."/>
            <person name="Bachantsang P."/>
            <person name="Baldwin J."/>
            <person name="Barry A."/>
            <person name="Bayul T."/>
            <person name="Blitshsteyn B."/>
            <person name="Bloom T."/>
            <person name="Blye J."/>
            <person name="Boguslavskiy L."/>
            <person name="Borowsky M."/>
            <person name="Boukhgalter B."/>
            <person name="Brunache A."/>
            <person name="Butler J."/>
            <person name="Calixte N."/>
            <person name="Calvo S."/>
            <person name="Camarata J."/>
            <person name="Campo K."/>
            <person name="Chang J."/>
            <person name="Cheshatsang Y."/>
            <person name="Citroen M."/>
            <person name="Collymore A."/>
            <person name="Considine T."/>
            <person name="Cook A."/>
            <person name="Cooke P."/>
            <person name="Corum B."/>
            <person name="Cuomo C."/>
            <person name="David R."/>
            <person name="Dawoe T."/>
            <person name="Degray S."/>
            <person name="Dodge S."/>
            <person name="Dooley K."/>
            <person name="Dorje P."/>
            <person name="Dorjee K."/>
            <person name="Dorris L."/>
            <person name="Duffey N."/>
            <person name="Dupes A."/>
            <person name="Elkins T."/>
            <person name="Engels R."/>
            <person name="Erickson J."/>
            <person name="Farina A."/>
            <person name="Faro S."/>
            <person name="Ferreira P."/>
            <person name="Fischer H."/>
            <person name="Fitzgerald M."/>
            <person name="Foley K."/>
            <person name="Gage D."/>
            <person name="Galagan J."/>
            <person name="Gearin G."/>
            <person name="Gnerre S."/>
            <person name="Gnirke A."/>
            <person name="Goyette A."/>
            <person name="Graham J."/>
            <person name="Grandbois E."/>
            <person name="Gyaltsen K."/>
            <person name="Hafez N."/>
            <person name="Hagopian D."/>
            <person name="Hagos B."/>
            <person name="Hall J."/>
            <person name="Hatcher B."/>
            <person name="Heller A."/>
            <person name="Higgins H."/>
            <person name="Honan T."/>
            <person name="Horn A."/>
            <person name="Houde N."/>
            <person name="Hughes L."/>
            <person name="Hulme W."/>
            <person name="Husby E."/>
            <person name="Iliev I."/>
            <person name="Jaffe D."/>
            <person name="Jones C."/>
            <person name="Kamal M."/>
            <person name="Kamat A."/>
            <person name="Kamvysselis M."/>
            <person name="Karlsson E."/>
            <person name="Kells C."/>
            <person name="Kieu A."/>
            <person name="Kisner P."/>
            <person name="Kodira C."/>
            <person name="Kulbokas E."/>
            <person name="Labutti K."/>
            <person name="Lama D."/>
            <person name="Landers T."/>
            <person name="Leger J."/>
            <person name="Levine S."/>
            <person name="Lewis D."/>
            <person name="Lewis T."/>
            <person name="Lindblad-toh K."/>
            <person name="Liu X."/>
            <person name="Lokyitsang T."/>
            <person name="Lokyitsang Y."/>
            <person name="Lucien O."/>
            <person name="Lui A."/>
            <person name="Ma L.J."/>
            <person name="Mabbitt R."/>
            <person name="Macdonald J."/>
            <person name="Maclean C."/>
            <person name="Major J."/>
            <person name="Manning J."/>
            <person name="Marabella R."/>
            <person name="Maru K."/>
            <person name="Matthews C."/>
            <person name="Mauceli E."/>
            <person name="Mccarthy M."/>
            <person name="Mcdonough S."/>
            <person name="Mcghee T."/>
            <person name="Meldrim J."/>
            <person name="Meneus L."/>
            <person name="Mesirov J."/>
            <person name="Mihalev A."/>
            <person name="Mihova T."/>
            <person name="Mikkelsen T."/>
            <person name="Mlenga V."/>
            <person name="Moru K."/>
            <person name="Mozes J."/>
            <person name="Mulrain L."/>
            <person name="Munson G."/>
            <person name="Naylor J."/>
            <person name="Newes C."/>
            <person name="Nguyen C."/>
            <person name="Nguyen N."/>
            <person name="Nguyen T."/>
            <person name="Nicol R."/>
            <person name="Nielsen C."/>
            <person name="Nizzari M."/>
            <person name="Norbu C."/>
            <person name="Norbu N."/>
            <person name="O'donnell P."/>
            <person name="Okoawo O."/>
            <person name="O'leary S."/>
            <person name="Omotosho B."/>
            <person name="O'neill K."/>
            <person name="Osman S."/>
            <person name="Parker S."/>
            <person name="Perrin D."/>
            <person name="Phunkhang P."/>
            <person name="Piqani B."/>
            <person name="Purcell S."/>
            <person name="Rachupka T."/>
            <person name="Ramasamy U."/>
            <person name="Rameau R."/>
            <person name="Ray V."/>
            <person name="Raymond C."/>
            <person name="Retta R."/>
            <person name="Richardson S."/>
            <person name="Rise C."/>
            <person name="Rodriguez J."/>
            <person name="Rogers J."/>
            <person name="Rogov P."/>
            <person name="Rutman M."/>
            <person name="Schupbach R."/>
            <person name="Seaman C."/>
            <person name="Settipalli S."/>
            <person name="Sharpe T."/>
            <person name="Sheridan J."/>
            <person name="Sherpa N."/>
            <person name="Shi J."/>
            <person name="Smirnov S."/>
            <person name="Smith C."/>
            <person name="Sougnez C."/>
            <person name="Spencer B."/>
            <person name="Stalker J."/>
            <person name="Stange-thomann N."/>
            <person name="Stavropoulos S."/>
            <person name="Stetson K."/>
            <person name="Stone C."/>
            <person name="Stone S."/>
            <person name="Stubbs M."/>
            <person name="Talamas J."/>
            <person name="Tchuinga P."/>
            <person name="Tenzing P."/>
            <person name="Tesfaye S."/>
            <person name="Theodore J."/>
            <person name="Thoulutsang Y."/>
            <person name="Topham K."/>
            <person name="Towey S."/>
            <person name="Tsamla T."/>
            <person name="Tsomo N."/>
            <person name="Vallee D."/>
            <person name="Vassiliev H."/>
            <person name="Venkataraman V."/>
            <person name="Vinson J."/>
            <person name="Vo A."/>
            <person name="Wade C."/>
            <person name="Wang S."/>
            <person name="Wangchuk T."/>
            <person name="Wangdi T."/>
            <person name="Whittaker C."/>
            <person name="Wilkinson J."/>
            <person name="Wu Y."/>
            <person name="Wyman D."/>
            <person name="Yadav S."/>
            <person name="Yang S."/>
            <person name="Yang X."/>
            <person name="Yeager S."/>
            <person name="Yee E."/>
            <person name="Young G."/>
            <person name="Zainoun J."/>
            <person name="Zembeck L."/>
            <person name="Zimmer A."/>
            <person name="Zody M."/>
            <person name="Lander E."/>
        </authorList>
    </citation>
    <scope>NUCLEOTIDE SEQUENCE [LARGE SCALE GENOMIC DNA]</scope>
</reference>
<dbReference type="Proteomes" id="UP000007875">
    <property type="component" value="Unassembled WGS sequence"/>
</dbReference>
<feature type="region of interest" description="Disordered" evidence="1">
    <location>
        <begin position="121"/>
        <end position="147"/>
    </location>
</feature>
<organism evidence="2 3">
    <name type="scientific">Ciona savignyi</name>
    <name type="common">Pacific transparent sea squirt</name>
    <dbReference type="NCBI Taxonomy" id="51511"/>
    <lineage>
        <taxon>Eukaryota</taxon>
        <taxon>Metazoa</taxon>
        <taxon>Chordata</taxon>
        <taxon>Tunicata</taxon>
        <taxon>Ascidiacea</taxon>
        <taxon>Phlebobranchia</taxon>
        <taxon>Cionidae</taxon>
        <taxon>Ciona</taxon>
    </lineage>
</organism>